<dbReference type="EMBL" id="QRBE01000004">
    <property type="protein sequence ID" value="RDS82310.1"/>
    <property type="molecule type" value="Genomic_DNA"/>
</dbReference>
<dbReference type="Pfam" id="PF06439">
    <property type="entry name" value="3keto-disac_hyd"/>
    <property type="match status" value="1"/>
</dbReference>
<reference evidence="3 4" key="1">
    <citation type="submission" date="2018-07" db="EMBL/GenBank/DDBJ databases">
        <title>Dyella monticola sp. nov. and Dyella psychrodurans sp. nov. isolated from monsoon evergreen broad-leaved forest soil of Dinghu Mountain, China.</title>
        <authorList>
            <person name="Gao Z."/>
            <person name="Qiu L."/>
        </authorList>
    </citation>
    <scope>NUCLEOTIDE SEQUENCE [LARGE SCALE GENOMIC DNA]</scope>
    <source>
        <strain evidence="3 4">4G-K06</strain>
    </source>
</reference>
<accession>A0A370X209</accession>
<keyword evidence="4" id="KW-1185">Reference proteome</keyword>
<feature type="chain" id="PRO_5017084740" evidence="1">
    <location>
        <begin position="36"/>
        <end position="401"/>
    </location>
</feature>
<gene>
    <name evidence="3" type="ORF">DWU98_09820</name>
</gene>
<evidence type="ECO:0000259" key="2">
    <source>
        <dbReference type="Pfam" id="PF06439"/>
    </source>
</evidence>
<dbReference type="AlphaFoldDB" id="A0A370X209"/>
<evidence type="ECO:0000313" key="4">
    <source>
        <dbReference type="Proteomes" id="UP000254258"/>
    </source>
</evidence>
<comment type="caution">
    <text evidence="3">The sequence shown here is derived from an EMBL/GenBank/DDBJ whole genome shotgun (WGS) entry which is preliminary data.</text>
</comment>
<protein>
    <submittedName>
        <fullName evidence="3">DUF1080 domain-containing protein</fullName>
    </submittedName>
</protein>
<organism evidence="3 4">
    <name type="scientific">Dyella monticola</name>
    <dbReference type="NCBI Taxonomy" id="1927958"/>
    <lineage>
        <taxon>Bacteria</taxon>
        <taxon>Pseudomonadati</taxon>
        <taxon>Pseudomonadota</taxon>
        <taxon>Gammaproteobacteria</taxon>
        <taxon>Lysobacterales</taxon>
        <taxon>Rhodanobacteraceae</taxon>
        <taxon>Dyella</taxon>
    </lineage>
</organism>
<dbReference type="Proteomes" id="UP000254258">
    <property type="component" value="Unassembled WGS sequence"/>
</dbReference>
<name>A0A370X209_9GAMM</name>
<dbReference type="InterPro" id="IPR013320">
    <property type="entry name" value="ConA-like_dom_sf"/>
</dbReference>
<dbReference type="SUPFAM" id="SSF49899">
    <property type="entry name" value="Concanavalin A-like lectins/glucanases"/>
    <property type="match status" value="1"/>
</dbReference>
<dbReference type="GO" id="GO:0016787">
    <property type="term" value="F:hydrolase activity"/>
    <property type="evidence" value="ECO:0007669"/>
    <property type="project" value="InterPro"/>
</dbReference>
<evidence type="ECO:0000313" key="3">
    <source>
        <dbReference type="EMBL" id="RDS82310.1"/>
    </source>
</evidence>
<feature type="signal peptide" evidence="1">
    <location>
        <begin position="1"/>
        <end position="35"/>
    </location>
</feature>
<keyword evidence="1" id="KW-0732">Signal</keyword>
<proteinExistence type="predicted"/>
<feature type="domain" description="3-keto-alpha-glucoside-1,2-lyase/3-keto-2-hydroxy-glucal hydratase" evidence="2">
    <location>
        <begin position="50"/>
        <end position="181"/>
    </location>
</feature>
<evidence type="ECO:0000256" key="1">
    <source>
        <dbReference type="SAM" id="SignalP"/>
    </source>
</evidence>
<sequence length="401" mass="42842">MHRVPFAPRISFRAWPLRLSIAAVLALASTAPLKAADRAASTAPMIASAWTTKGNVTFLADKSAIVIAQGGSAELNATTFSSGTIEFDMKSPGGNVGLTFHMRGNTGDALYFRPSADCATSDDCVQYMRIDHGIFEWDLFGDNQARAPFSANTWNHVKLSVKGRSMHVWVNGVPVSAPRGHRLAGAFDSGAIKLHGPASYAHLTITPAAPTDTPERSSSAASGDAHFITRWLAANAFTMPSTFDARLSEKTGIAPSIESLPAAEAFKHVLHADPTGLVNVTAALGESQKGNAIIAAWLKTVVMSEHAQVKHVSIGWTREAWVFVNGKLVYADKNLYGIPAASKTPDGRLSLDNGAFDLPLKKGRNEIDVLLDDNFGAGAQHFGWGLMMRLPDLDGIQLPTK</sequence>
<dbReference type="InterPro" id="IPR010496">
    <property type="entry name" value="AL/BT2_dom"/>
</dbReference>
<dbReference type="Gene3D" id="2.60.120.560">
    <property type="entry name" value="Exo-inulinase, domain 1"/>
    <property type="match status" value="1"/>
</dbReference>